<keyword evidence="5 10" id="KW-0812">Transmembrane</keyword>
<dbReference type="Proteomes" id="UP000075799">
    <property type="component" value="Unassembled WGS sequence"/>
</dbReference>
<evidence type="ECO:0000256" key="2">
    <source>
        <dbReference type="ARBA" id="ARBA00022475"/>
    </source>
</evidence>
<proteinExistence type="inferred from homology"/>
<keyword evidence="9" id="KW-0653">Protein transport</keyword>
<comment type="caution">
    <text evidence="12">The sequence shown here is derived from an EMBL/GenBank/DDBJ whole genome shotgun (WGS) entry which is preliminary data.</text>
</comment>
<organism evidence="12 13">
    <name type="scientific">Bdellovibrio bacteriovorus</name>
    <dbReference type="NCBI Taxonomy" id="959"/>
    <lineage>
        <taxon>Bacteria</taxon>
        <taxon>Pseudomonadati</taxon>
        <taxon>Bdellovibrionota</taxon>
        <taxon>Bdellovibrionia</taxon>
        <taxon>Bdellovibrionales</taxon>
        <taxon>Pseudobdellovibrionaceae</taxon>
        <taxon>Bdellovibrio</taxon>
    </lineage>
</organism>
<dbReference type="GO" id="GO:0043213">
    <property type="term" value="P:bacteriocin transport"/>
    <property type="evidence" value="ECO:0007669"/>
    <property type="project" value="InterPro"/>
</dbReference>
<feature type="domain" description="MotA/TolQ/ExbB proton channel" evidence="11">
    <location>
        <begin position="125"/>
        <end position="224"/>
    </location>
</feature>
<dbReference type="PANTHER" id="PTHR30625:SF3">
    <property type="entry name" value="TOL-PAL SYSTEM PROTEIN TOLQ"/>
    <property type="match status" value="1"/>
</dbReference>
<evidence type="ECO:0000256" key="1">
    <source>
        <dbReference type="ARBA" id="ARBA00004651"/>
    </source>
</evidence>
<evidence type="ECO:0000256" key="9">
    <source>
        <dbReference type="RuleBase" id="RU004057"/>
    </source>
</evidence>
<keyword evidence="2" id="KW-1003">Cell membrane</keyword>
<feature type="transmembrane region" description="Helical" evidence="10">
    <location>
        <begin position="31"/>
        <end position="51"/>
    </location>
</feature>
<dbReference type="InterPro" id="IPR014163">
    <property type="entry name" value="Tol-Pal_TolQ"/>
</dbReference>
<evidence type="ECO:0000256" key="6">
    <source>
        <dbReference type="ARBA" id="ARBA00022989"/>
    </source>
</evidence>
<keyword evidence="6 10" id="KW-1133">Transmembrane helix</keyword>
<evidence type="ECO:0000313" key="12">
    <source>
        <dbReference type="EMBL" id="KYG69108.1"/>
    </source>
</evidence>
<evidence type="ECO:0000259" key="11">
    <source>
        <dbReference type="Pfam" id="PF01618"/>
    </source>
</evidence>
<gene>
    <name evidence="12" type="ORF">AZI87_07770</name>
</gene>
<sequence>MSALFVNVAQAAPSVSVNTSSMDAIFQASPVVQLTLLILILLSVFCWAIGFTKYQTFKKMTNSDELFLSKFWKVNSLDTLYEDIDQYNDSSIARVFKAAYLEMKKISESPLLAKTEGDKPILSGIDNLQRVLNKASENEISKLESRLTVLATTGSTGPFIGLFGTVWGIMGSFHKIGQTGTASLAVVAPGISEALIATAIGLAAAIPAVVLYNNFISRIRKQEIALNNFNADFLNIVKRNFFQGN</sequence>
<comment type="similarity">
    <text evidence="9">Belongs to the exbB/tolQ family.</text>
</comment>
<dbReference type="InterPro" id="IPR002898">
    <property type="entry name" value="MotA_ExbB_proton_chnl"/>
</dbReference>
<evidence type="ECO:0000256" key="10">
    <source>
        <dbReference type="SAM" id="Phobius"/>
    </source>
</evidence>
<evidence type="ECO:0000256" key="4">
    <source>
        <dbReference type="ARBA" id="ARBA00022618"/>
    </source>
</evidence>
<feature type="transmembrane region" description="Helical" evidence="10">
    <location>
        <begin position="147"/>
        <end position="170"/>
    </location>
</feature>
<evidence type="ECO:0000256" key="7">
    <source>
        <dbReference type="ARBA" id="ARBA00023136"/>
    </source>
</evidence>
<keyword evidence="7 10" id="KW-0472">Membrane</keyword>
<protein>
    <submittedName>
        <fullName evidence="12">Protein TolQ</fullName>
    </submittedName>
</protein>
<name>A0A161PUI3_BDEBC</name>
<dbReference type="RefSeq" id="WP_063206008.1">
    <property type="nucleotide sequence ID" value="NZ_LUKD01000001.1"/>
</dbReference>
<feature type="transmembrane region" description="Helical" evidence="10">
    <location>
        <begin position="190"/>
        <end position="212"/>
    </location>
</feature>
<dbReference type="OrthoDB" id="5291512at2"/>
<keyword evidence="3" id="KW-0997">Cell inner membrane</keyword>
<keyword evidence="9" id="KW-0813">Transport</keyword>
<evidence type="ECO:0000256" key="8">
    <source>
        <dbReference type="ARBA" id="ARBA00023306"/>
    </source>
</evidence>
<keyword evidence="8" id="KW-0131">Cell cycle</keyword>
<dbReference type="Pfam" id="PF01618">
    <property type="entry name" value="MotA_ExbB"/>
    <property type="match status" value="1"/>
</dbReference>
<comment type="subcellular location">
    <subcellularLocation>
        <location evidence="1">Cell membrane</location>
        <topology evidence="1">Multi-pass membrane protein</topology>
    </subcellularLocation>
    <subcellularLocation>
        <location evidence="9">Membrane</location>
        <topology evidence="9">Multi-pass membrane protein</topology>
    </subcellularLocation>
</comment>
<evidence type="ECO:0000256" key="3">
    <source>
        <dbReference type="ARBA" id="ARBA00022519"/>
    </source>
</evidence>
<evidence type="ECO:0000256" key="5">
    <source>
        <dbReference type="ARBA" id="ARBA00022692"/>
    </source>
</evidence>
<dbReference type="GO" id="GO:0017038">
    <property type="term" value="P:protein import"/>
    <property type="evidence" value="ECO:0007669"/>
    <property type="project" value="TreeGrafter"/>
</dbReference>
<evidence type="ECO:0000313" key="13">
    <source>
        <dbReference type="Proteomes" id="UP000075799"/>
    </source>
</evidence>
<dbReference type="PANTHER" id="PTHR30625">
    <property type="entry name" value="PROTEIN TOLQ"/>
    <property type="match status" value="1"/>
</dbReference>
<accession>A0A161PUI3</accession>
<keyword evidence="4" id="KW-0132">Cell division</keyword>
<dbReference type="GO" id="GO:0051301">
    <property type="term" value="P:cell division"/>
    <property type="evidence" value="ECO:0007669"/>
    <property type="project" value="UniProtKB-KW"/>
</dbReference>
<reference evidence="12 13" key="1">
    <citation type="submission" date="2016-03" db="EMBL/GenBank/DDBJ databases">
        <authorList>
            <person name="Ploux O."/>
        </authorList>
    </citation>
    <scope>NUCLEOTIDE SEQUENCE [LARGE SCALE GENOMIC DNA]</scope>
    <source>
        <strain evidence="12 13">EC13</strain>
    </source>
</reference>
<dbReference type="GO" id="GO:0005886">
    <property type="term" value="C:plasma membrane"/>
    <property type="evidence" value="ECO:0007669"/>
    <property type="project" value="UniProtKB-SubCell"/>
</dbReference>
<dbReference type="InterPro" id="IPR050790">
    <property type="entry name" value="ExbB/TolQ_transport"/>
</dbReference>
<dbReference type="EMBL" id="LUKD01000001">
    <property type="protein sequence ID" value="KYG69108.1"/>
    <property type="molecule type" value="Genomic_DNA"/>
</dbReference>
<dbReference type="NCBIfam" id="TIGR02796">
    <property type="entry name" value="tolQ"/>
    <property type="match status" value="1"/>
</dbReference>
<dbReference type="AlphaFoldDB" id="A0A161PUI3"/>